<accession>A0A0U4NCH7</accession>
<name>A0A0U4NCH7_9BACL</name>
<organism evidence="1 2">
    <name type="scientific">Aneurinibacillus soli</name>
    <dbReference type="NCBI Taxonomy" id="1500254"/>
    <lineage>
        <taxon>Bacteria</taxon>
        <taxon>Bacillati</taxon>
        <taxon>Bacillota</taxon>
        <taxon>Bacilli</taxon>
        <taxon>Bacillales</taxon>
        <taxon>Paenibacillaceae</taxon>
        <taxon>Aneurinibacillus group</taxon>
        <taxon>Aneurinibacillus</taxon>
    </lineage>
</organism>
<dbReference type="RefSeq" id="WP_258365673.1">
    <property type="nucleotide sequence ID" value="NZ_AP017312.1"/>
</dbReference>
<protein>
    <submittedName>
        <fullName evidence="1">Uncharacterized protein</fullName>
    </submittedName>
</protein>
<dbReference type="KEGG" id="asoc:CB4_00786"/>
<proteinExistence type="predicted"/>
<reference evidence="1 2" key="1">
    <citation type="submission" date="2015-12" db="EMBL/GenBank/DDBJ databases">
        <title>Genome sequence of Aneurinibacillus soli.</title>
        <authorList>
            <person name="Lee J.S."/>
            <person name="Lee K.C."/>
            <person name="Kim K.K."/>
            <person name="Lee B.W."/>
        </authorList>
    </citation>
    <scope>NUCLEOTIDE SEQUENCE [LARGE SCALE GENOMIC DNA]</scope>
    <source>
        <strain evidence="1 2">CB4</strain>
    </source>
</reference>
<dbReference type="EMBL" id="AP017312">
    <property type="protein sequence ID" value="BAU26644.1"/>
    <property type="molecule type" value="Genomic_DNA"/>
</dbReference>
<dbReference type="AlphaFoldDB" id="A0A0U4NCH7"/>
<dbReference type="Proteomes" id="UP000217696">
    <property type="component" value="Chromosome"/>
</dbReference>
<evidence type="ECO:0000313" key="1">
    <source>
        <dbReference type="EMBL" id="BAU26644.1"/>
    </source>
</evidence>
<keyword evidence="2" id="KW-1185">Reference proteome</keyword>
<sequence>MLHLIGEGLLYFVGLPLFAFQTFGGLQSLVQLFADVSQYTNHY</sequence>
<gene>
    <name evidence="1" type="ORF">CB4_00786</name>
</gene>
<evidence type="ECO:0000313" key="2">
    <source>
        <dbReference type="Proteomes" id="UP000217696"/>
    </source>
</evidence>